<name>A0A6V7P0S0_ANACO</name>
<dbReference type="AlphaFoldDB" id="A0A6V7P0S0"/>
<sequence length="260" mass="28252">MKLHSSSSWRRTAPSLPRSRPSSPSSLRSSMPSRSPLARSLMRLRRSLASRSTRSIKDVLKALFGVALYLLNRPARALVELGTMPTLFSLVVKDGRGEKGGGDVREVEGAEGDFFSGVVERPPHRGGLRPIIASKPPLLAFLLAFLYALEVPTCSINDALKALFGVAIYSLDQGCAQGTLRRRALPAQPPRAGRARHHAHALLLVVKDGSGEKGGGDVQEVEGAEGDFFSEAVERVGAPKVRRRARSEARRDCFKTMMGW</sequence>
<dbReference type="EMBL" id="LR862144">
    <property type="protein sequence ID" value="CAD1824407.1"/>
    <property type="molecule type" value="Genomic_DNA"/>
</dbReference>
<evidence type="ECO:0000256" key="1">
    <source>
        <dbReference type="SAM" id="MobiDB-lite"/>
    </source>
</evidence>
<accession>A0A6V7P0S0</accession>
<organism evidence="2">
    <name type="scientific">Ananas comosus var. bracteatus</name>
    <name type="common">red pineapple</name>
    <dbReference type="NCBI Taxonomy" id="296719"/>
    <lineage>
        <taxon>Eukaryota</taxon>
        <taxon>Viridiplantae</taxon>
        <taxon>Streptophyta</taxon>
        <taxon>Embryophyta</taxon>
        <taxon>Tracheophyta</taxon>
        <taxon>Spermatophyta</taxon>
        <taxon>Magnoliopsida</taxon>
        <taxon>Liliopsida</taxon>
        <taxon>Poales</taxon>
        <taxon>Bromeliaceae</taxon>
        <taxon>Bromelioideae</taxon>
        <taxon>Ananas</taxon>
    </lineage>
</organism>
<gene>
    <name evidence="2" type="ORF">CB5_LOCUS7618</name>
</gene>
<feature type="compositionally biased region" description="Low complexity" evidence="1">
    <location>
        <begin position="10"/>
        <end position="36"/>
    </location>
</feature>
<reference evidence="2" key="1">
    <citation type="submission" date="2020-07" db="EMBL/GenBank/DDBJ databases">
        <authorList>
            <person name="Lin J."/>
        </authorList>
    </citation>
    <scope>NUCLEOTIDE SEQUENCE</scope>
</reference>
<protein>
    <submittedName>
        <fullName evidence="2">Uncharacterized protein</fullName>
    </submittedName>
</protein>
<feature type="region of interest" description="Disordered" evidence="1">
    <location>
        <begin position="1"/>
        <end position="36"/>
    </location>
</feature>
<proteinExistence type="predicted"/>
<evidence type="ECO:0000313" key="2">
    <source>
        <dbReference type="EMBL" id="CAD1824407.1"/>
    </source>
</evidence>